<name>A0A380P297_WEIVI</name>
<dbReference type="AlphaFoldDB" id="A0A380P297"/>
<sequence length="48" mass="5142">MEIQEAAVAVAGRMADEDEAALPNLKFIYGDGAGVDTYLKRVKLARSS</sequence>
<protein>
    <submittedName>
        <fullName evidence="1">Uncharacterized protein</fullName>
    </submittedName>
</protein>
<proteinExistence type="predicted"/>
<evidence type="ECO:0000313" key="1">
    <source>
        <dbReference type="EMBL" id="SUP58968.1"/>
    </source>
</evidence>
<reference evidence="1 2" key="1">
    <citation type="submission" date="2018-06" db="EMBL/GenBank/DDBJ databases">
        <authorList>
            <consortium name="Pathogen Informatics"/>
            <person name="Doyle S."/>
        </authorList>
    </citation>
    <scope>NUCLEOTIDE SEQUENCE [LARGE SCALE GENOMIC DNA]</scope>
    <source>
        <strain evidence="1 2">NCTC13645</strain>
    </source>
</reference>
<accession>A0A380P297</accession>
<evidence type="ECO:0000313" key="2">
    <source>
        <dbReference type="Proteomes" id="UP000254621"/>
    </source>
</evidence>
<gene>
    <name evidence="1" type="ORF">NCTC13645_01219</name>
</gene>
<dbReference type="EMBL" id="UHIV01000004">
    <property type="protein sequence ID" value="SUP58968.1"/>
    <property type="molecule type" value="Genomic_DNA"/>
</dbReference>
<dbReference type="Proteomes" id="UP000254621">
    <property type="component" value="Unassembled WGS sequence"/>
</dbReference>
<organism evidence="1 2">
    <name type="scientific">Weissella viridescens</name>
    <name type="common">Lactobacillus viridescens</name>
    <dbReference type="NCBI Taxonomy" id="1629"/>
    <lineage>
        <taxon>Bacteria</taxon>
        <taxon>Bacillati</taxon>
        <taxon>Bacillota</taxon>
        <taxon>Bacilli</taxon>
        <taxon>Lactobacillales</taxon>
        <taxon>Lactobacillaceae</taxon>
        <taxon>Weissella</taxon>
    </lineage>
</organism>